<dbReference type="SUPFAM" id="SSF50405">
    <property type="entry name" value="Actin-crosslinking proteins"/>
    <property type="match status" value="1"/>
</dbReference>
<comment type="cofactor">
    <cofactor evidence="6">
        <name>Zn(2+)</name>
        <dbReference type="ChEBI" id="CHEBI:29105"/>
    </cofactor>
    <text evidence="6">Binds 1 zinc ion per subunit.</text>
</comment>
<dbReference type="InterPro" id="IPR010414">
    <property type="entry name" value="FRG1"/>
</dbReference>
<feature type="domain" description="Peptidase M12A" evidence="7">
    <location>
        <begin position="103"/>
        <end position="293"/>
    </location>
</feature>
<organism evidence="8 9">
    <name type="scientific">Aquimarina amphilecti</name>
    <dbReference type="NCBI Taxonomy" id="1038014"/>
    <lineage>
        <taxon>Bacteria</taxon>
        <taxon>Pseudomonadati</taxon>
        <taxon>Bacteroidota</taxon>
        <taxon>Flavobacteriia</taxon>
        <taxon>Flavobacteriales</taxon>
        <taxon>Flavobacteriaceae</taxon>
        <taxon>Aquimarina</taxon>
    </lineage>
</organism>
<dbReference type="SUPFAM" id="SSF55486">
    <property type="entry name" value="Metalloproteases ('zincins'), catalytic domain"/>
    <property type="match status" value="1"/>
</dbReference>
<keyword evidence="1 6" id="KW-0645">Protease</keyword>
<feature type="binding site" evidence="6">
    <location>
        <position position="200"/>
    </location>
    <ligand>
        <name>Zn(2+)</name>
        <dbReference type="ChEBI" id="CHEBI:29105"/>
        <note>catalytic</note>
    </ligand>
</feature>
<evidence type="ECO:0000256" key="1">
    <source>
        <dbReference type="ARBA" id="ARBA00022670"/>
    </source>
</evidence>
<evidence type="ECO:0000256" key="2">
    <source>
        <dbReference type="ARBA" id="ARBA00022723"/>
    </source>
</evidence>
<dbReference type="CDD" id="cd04280">
    <property type="entry name" value="ZnMc_astacin_like"/>
    <property type="match status" value="1"/>
</dbReference>
<evidence type="ECO:0000259" key="7">
    <source>
        <dbReference type="PROSITE" id="PS51864"/>
    </source>
</evidence>
<dbReference type="Gene3D" id="3.40.390.10">
    <property type="entry name" value="Collagenase (Catalytic Domain)"/>
    <property type="match status" value="1"/>
</dbReference>
<dbReference type="AlphaFoldDB" id="A0A1H7PFP2"/>
<dbReference type="Pfam" id="PF06229">
    <property type="entry name" value="FRG1"/>
    <property type="match status" value="1"/>
</dbReference>
<feature type="active site" evidence="6">
    <location>
        <position position="191"/>
    </location>
</feature>
<feature type="binding site" evidence="6">
    <location>
        <position position="194"/>
    </location>
    <ligand>
        <name>Zn(2+)</name>
        <dbReference type="ChEBI" id="CHEBI:29105"/>
        <note>catalytic</note>
    </ligand>
</feature>
<keyword evidence="9" id="KW-1185">Reference proteome</keyword>
<dbReference type="InterPro" id="IPR006026">
    <property type="entry name" value="Peptidase_Metallo"/>
</dbReference>
<comment type="caution">
    <text evidence="6">Lacks conserved residue(s) required for the propagation of feature annotation.</text>
</comment>
<dbReference type="Proteomes" id="UP000198521">
    <property type="component" value="Unassembled WGS sequence"/>
</dbReference>
<gene>
    <name evidence="8" type="ORF">SAMN04487910_2191</name>
</gene>
<evidence type="ECO:0000256" key="3">
    <source>
        <dbReference type="ARBA" id="ARBA00022801"/>
    </source>
</evidence>
<dbReference type="GO" id="GO:0008270">
    <property type="term" value="F:zinc ion binding"/>
    <property type="evidence" value="ECO:0007669"/>
    <property type="project" value="UniProtKB-UniRule"/>
</dbReference>
<name>A0A1H7PFP2_AQUAM</name>
<dbReference type="PANTHER" id="PTHR10127:SF780">
    <property type="entry name" value="METALLOENDOPEPTIDASE"/>
    <property type="match status" value="1"/>
</dbReference>
<keyword evidence="5 6" id="KW-0482">Metalloprotease</keyword>
<dbReference type="GO" id="GO:0006508">
    <property type="term" value="P:proteolysis"/>
    <property type="evidence" value="ECO:0007669"/>
    <property type="project" value="UniProtKB-KW"/>
</dbReference>
<dbReference type="PANTHER" id="PTHR10127">
    <property type="entry name" value="DISCOIDIN, CUB, EGF, LAMININ , AND ZINC METALLOPROTEASE DOMAIN CONTAINING"/>
    <property type="match status" value="1"/>
</dbReference>
<dbReference type="InterPro" id="IPR008999">
    <property type="entry name" value="Actin-crosslinking"/>
</dbReference>
<proteinExistence type="predicted"/>
<evidence type="ECO:0000313" key="9">
    <source>
        <dbReference type="Proteomes" id="UP000198521"/>
    </source>
</evidence>
<evidence type="ECO:0000256" key="5">
    <source>
        <dbReference type="ARBA" id="ARBA00023049"/>
    </source>
</evidence>
<keyword evidence="4 6" id="KW-0862">Zinc</keyword>
<keyword evidence="2 6" id="KW-0479">Metal-binding</keyword>
<dbReference type="SMART" id="SM00235">
    <property type="entry name" value="ZnMc"/>
    <property type="match status" value="1"/>
</dbReference>
<protein>
    <submittedName>
        <fullName evidence="8">FRG1-like domain-containing protein</fullName>
    </submittedName>
</protein>
<feature type="binding site" evidence="6">
    <location>
        <position position="190"/>
    </location>
    <ligand>
        <name>Zn(2+)</name>
        <dbReference type="ChEBI" id="CHEBI:29105"/>
        <note>catalytic</note>
    </ligand>
</feature>
<reference evidence="8 9" key="1">
    <citation type="submission" date="2016-10" db="EMBL/GenBank/DDBJ databases">
        <authorList>
            <person name="de Groot N.N."/>
        </authorList>
    </citation>
    <scope>NUCLEOTIDE SEQUENCE [LARGE SCALE GENOMIC DNA]</scope>
    <source>
        <strain evidence="8 9">DSM 25232</strain>
    </source>
</reference>
<keyword evidence="3 6" id="KW-0378">Hydrolase</keyword>
<dbReference type="InterPro" id="IPR034035">
    <property type="entry name" value="Astacin-like_dom"/>
</dbReference>
<evidence type="ECO:0000256" key="6">
    <source>
        <dbReference type="PROSITE-ProRule" id="PRU01211"/>
    </source>
</evidence>
<evidence type="ECO:0000313" key="8">
    <source>
        <dbReference type="EMBL" id="SEL34288.1"/>
    </source>
</evidence>
<sequence length="421" mass="46882">MINIVLLLKLTQTCIMKNNFKILKPFLFGLMISVLLISCESQELESNNQQETYDDFVLEQAYPDETGELFRITLNGEEIDVESINKYYILEGDIKIELSDTNKGVGRTGGRWPNNIVHYSIENGMPNQSRITNAIAHWESKTALRFEPRTNQSSYVYFKNGSGCSSYVGRIGGRQDITLANGCSTGNTIHEIGHAIGLWHEQSRKDRDQYIKVLFENIQNGKDFNFKTYIEQGQDGNEYTSSLDLGSIMMYGSYAFSKNGQPTITRVNGNTYNAQRNGLSDSDVLGINKMYPPVVSDNIIELKGNNDKYVSSENGGKPMNCNRTTAQGWEKFEVITLSGGKVALKGNNGKYVSSENGTSSITCSRAQIGSWEQFTLVSRGGNKYALKGNNNKYVSSENGAKPMTCNRASIGNWEEFVISGL</sequence>
<dbReference type="EMBL" id="FOAB01000004">
    <property type="protein sequence ID" value="SEL34288.1"/>
    <property type="molecule type" value="Genomic_DNA"/>
</dbReference>
<dbReference type="PRINTS" id="PR00480">
    <property type="entry name" value="ASTACIN"/>
</dbReference>
<dbReference type="PROSITE" id="PS51864">
    <property type="entry name" value="ASTACIN"/>
    <property type="match status" value="1"/>
</dbReference>
<dbReference type="InterPro" id="IPR024079">
    <property type="entry name" value="MetalloPept_cat_dom_sf"/>
</dbReference>
<accession>A0A1H7PFP2</accession>
<dbReference type="CDD" id="cd23342">
    <property type="entry name" value="beta-trefoil_FSCN_ZgPorA-like"/>
    <property type="match status" value="1"/>
</dbReference>
<dbReference type="Pfam" id="PF01400">
    <property type="entry name" value="Astacin"/>
    <property type="match status" value="1"/>
</dbReference>
<evidence type="ECO:0000256" key="4">
    <source>
        <dbReference type="ARBA" id="ARBA00022833"/>
    </source>
</evidence>
<dbReference type="InterPro" id="IPR001506">
    <property type="entry name" value="Peptidase_M12A"/>
</dbReference>
<dbReference type="GO" id="GO:0004222">
    <property type="term" value="F:metalloendopeptidase activity"/>
    <property type="evidence" value="ECO:0007669"/>
    <property type="project" value="UniProtKB-UniRule"/>
</dbReference>
<dbReference type="Gene3D" id="2.80.10.50">
    <property type="match status" value="1"/>
</dbReference>
<dbReference type="STRING" id="1038014.SAMN04487910_2191"/>